<dbReference type="PANTHER" id="PTHR33064">
    <property type="entry name" value="POL PROTEIN"/>
    <property type="match status" value="1"/>
</dbReference>
<sequence>MDQVLRGLHFTYAYIDDVLIASSSEKEHCQHLKQILDRLKEYGVIVNPSKCQLGVLSLQFLGHTVNMDGISPLESRVSAVRDFPLPKSQRKL</sequence>
<dbReference type="SUPFAM" id="SSF56672">
    <property type="entry name" value="DNA/RNA polymerases"/>
    <property type="match status" value="1"/>
</dbReference>
<dbReference type="Pfam" id="PF00078">
    <property type="entry name" value="RVT_1"/>
    <property type="match status" value="1"/>
</dbReference>
<proteinExistence type="predicted"/>
<dbReference type="Gene3D" id="3.30.70.270">
    <property type="match status" value="1"/>
</dbReference>
<dbReference type="EnsemblMetazoa" id="Aqu2.1.21145_001">
    <property type="protein sequence ID" value="Aqu2.1.21145_001"/>
    <property type="gene ID" value="Aqu2.1.21145"/>
</dbReference>
<evidence type="ECO:0000259" key="1">
    <source>
        <dbReference type="PROSITE" id="PS50878"/>
    </source>
</evidence>
<organism evidence="2">
    <name type="scientific">Amphimedon queenslandica</name>
    <name type="common">Sponge</name>
    <dbReference type="NCBI Taxonomy" id="400682"/>
    <lineage>
        <taxon>Eukaryota</taxon>
        <taxon>Metazoa</taxon>
        <taxon>Porifera</taxon>
        <taxon>Demospongiae</taxon>
        <taxon>Heteroscleromorpha</taxon>
        <taxon>Haplosclerida</taxon>
        <taxon>Niphatidae</taxon>
        <taxon>Amphimedon</taxon>
    </lineage>
</organism>
<dbReference type="FunFam" id="3.30.70.270:FF:000003">
    <property type="entry name" value="Transposon Ty3-G Gag-Pol polyprotein"/>
    <property type="match status" value="1"/>
</dbReference>
<dbReference type="PROSITE" id="PS50878">
    <property type="entry name" value="RT_POL"/>
    <property type="match status" value="1"/>
</dbReference>
<dbReference type="InterPro" id="IPR043502">
    <property type="entry name" value="DNA/RNA_pol_sf"/>
</dbReference>
<dbReference type="InterPro" id="IPR051320">
    <property type="entry name" value="Viral_Replic_Matur_Polypro"/>
</dbReference>
<dbReference type="AlphaFoldDB" id="A0A1X7U189"/>
<accession>A0A1X7U189</accession>
<dbReference type="InParanoid" id="A0A1X7U189"/>
<feature type="domain" description="Reverse transcriptase" evidence="1">
    <location>
        <begin position="1"/>
        <end position="65"/>
    </location>
</feature>
<dbReference type="InterPro" id="IPR000477">
    <property type="entry name" value="RT_dom"/>
</dbReference>
<evidence type="ECO:0000313" key="2">
    <source>
        <dbReference type="EnsemblMetazoa" id="Aqu2.1.21145_001"/>
    </source>
</evidence>
<reference evidence="2" key="1">
    <citation type="submission" date="2017-05" db="UniProtKB">
        <authorList>
            <consortium name="EnsemblMetazoa"/>
        </authorList>
    </citation>
    <scope>IDENTIFICATION</scope>
</reference>
<dbReference type="PANTHER" id="PTHR33064:SF29">
    <property type="entry name" value="PEPTIDASE A2 DOMAIN-CONTAINING PROTEIN-RELATED"/>
    <property type="match status" value="1"/>
</dbReference>
<name>A0A1X7U189_AMPQE</name>
<dbReference type="InterPro" id="IPR043128">
    <property type="entry name" value="Rev_trsase/Diguanyl_cyclase"/>
</dbReference>
<protein>
    <recommendedName>
        <fullName evidence="1">Reverse transcriptase domain-containing protein</fullName>
    </recommendedName>
</protein>